<keyword evidence="3" id="KW-1185">Reference proteome</keyword>
<evidence type="ECO:0000313" key="1">
    <source>
        <dbReference type="EMBL" id="AJO21950.1"/>
    </source>
</evidence>
<accession>A0A0C5C964</accession>
<dbReference type="EMBL" id="CP010525">
    <property type="protein sequence ID" value="AJO21950.1"/>
    <property type="molecule type" value="Genomic_DNA"/>
</dbReference>
<evidence type="ECO:0000313" key="4">
    <source>
        <dbReference type="Proteomes" id="UP000070376"/>
    </source>
</evidence>
<dbReference type="Proteomes" id="UP000070376">
    <property type="component" value="Unassembled WGS sequence"/>
</dbReference>
<gene>
    <name evidence="2" type="ORF">HMPREF3213_03055</name>
    <name evidence="1" type="ORF">SB48_HM08orf01776</name>
</gene>
<protein>
    <submittedName>
        <fullName evidence="2">Uncharacterized protein</fullName>
    </submittedName>
</protein>
<name>A0A0C5C964_HEYCO</name>
<dbReference type="PATRIC" id="fig|1398.18.peg.1174"/>
<reference evidence="2" key="4">
    <citation type="submission" date="2016-01" db="EMBL/GenBank/DDBJ databases">
        <authorList>
            <person name="Oliw E.H."/>
        </authorList>
    </citation>
    <scope>NUCLEOTIDE SEQUENCE [LARGE SCALE GENOMIC DNA]</scope>
    <source>
        <strain evidence="2">GED7749B</strain>
    </source>
</reference>
<evidence type="ECO:0000313" key="2">
    <source>
        <dbReference type="EMBL" id="KWZ78267.1"/>
    </source>
</evidence>
<dbReference type="STRING" id="1398.AB434_0031"/>
<organism evidence="2 4">
    <name type="scientific">Heyndrickxia coagulans</name>
    <name type="common">Weizmannia coagulans</name>
    <dbReference type="NCBI Taxonomy" id="1398"/>
    <lineage>
        <taxon>Bacteria</taxon>
        <taxon>Bacillati</taxon>
        <taxon>Bacillota</taxon>
        <taxon>Bacilli</taxon>
        <taxon>Bacillales</taxon>
        <taxon>Bacillaceae</taxon>
        <taxon>Heyndrickxia</taxon>
    </lineage>
</organism>
<evidence type="ECO:0000313" key="3">
    <source>
        <dbReference type="Proteomes" id="UP000032024"/>
    </source>
</evidence>
<proteinExistence type="predicted"/>
<reference evidence="1" key="1">
    <citation type="submission" date="2015-01" db="EMBL/GenBank/DDBJ databases">
        <title>Comparative genome analysis of Bacillus coagulans HM-08, Clostridium butyricum HM-68, Bacillus subtilis HM-66 and Bacillus licheniformis BL-09.</title>
        <authorList>
            <person name="Zhang H."/>
        </authorList>
    </citation>
    <scope>NUCLEOTIDE SEQUENCE [LARGE SCALE GENOMIC DNA]</scope>
    <source>
        <strain evidence="1">HM-08</strain>
    </source>
</reference>
<reference evidence="4" key="3">
    <citation type="submission" date="2016-01" db="EMBL/GenBank/DDBJ databases">
        <authorList>
            <person name="Mitreva M."/>
            <person name="Pepin K.H."/>
            <person name="Mihindukulasuriya K.A."/>
            <person name="Fulton R."/>
            <person name="Fronick C."/>
            <person name="O'Laughlin M."/>
            <person name="Miner T."/>
            <person name="Herter B."/>
            <person name="Rosa B.A."/>
            <person name="Cordes M."/>
            <person name="Tomlinson C."/>
            <person name="Wollam A."/>
            <person name="Palsikar V.B."/>
            <person name="Mardis E.R."/>
            <person name="Wilson R.K."/>
        </authorList>
    </citation>
    <scope>NUCLEOTIDE SEQUENCE [LARGE SCALE GENOMIC DNA]</scope>
    <source>
        <strain evidence="4">GED7749B</strain>
    </source>
</reference>
<sequence>MVLRLDVKTYIEPCCAVFRSENLSRKSPAGLSPVSRVPHWLLKNCGFFH</sequence>
<dbReference type="EMBL" id="LRPN01000147">
    <property type="protein sequence ID" value="KWZ78267.1"/>
    <property type="molecule type" value="Genomic_DNA"/>
</dbReference>
<dbReference type="Proteomes" id="UP000032024">
    <property type="component" value="Chromosome"/>
</dbReference>
<dbReference type="AlphaFoldDB" id="A0A0C5C964"/>
<reference evidence="3" key="2">
    <citation type="submission" date="2015-01" db="EMBL/GenBank/DDBJ databases">
        <title>Comparative genome analysis of Bacillus coagulans HM-08, Clostridium butyricum HM-68, Bacillus subtilis HM-66 and Bacillus paralicheniformis BL-09.</title>
        <authorList>
            <person name="Zhang H."/>
        </authorList>
    </citation>
    <scope>NUCLEOTIDE SEQUENCE [LARGE SCALE GENOMIC DNA]</scope>
    <source>
        <strain evidence="3">HM-08</strain>
    </source>
</reference>